<organism evidence="2 3">
    <name type="scientific">Streptomyces sp. 900105755</name>
    <dbReference type="NCBI Taxonomy" id="3154389"/>
    <lineage>
        <taxon>Bacteria</taxon>
        <taxon>Bacillati</taxon>
        <taxon>Actinomycetota</taxon>
        <taxon>Actinomycetes</taxon>
        <taxon>Kitasatosporales</taxon>
        <taxon>Streptomycetaceae</taxon>
        <taxon>Streptomyces</taxon>
    </lineage>
</organism>
<evidence type="ECO:0000313" key="3">
    <source>
        <dbReference type="Proteomes" id="UP001490365"/>
    </source>
</evidence>
<comment type="caution">
    <text evidence="2">The sequence shown here is derived from an EMBL/GenBank/DDBJ whole genome shotgun (WGS) entry which is preliminary data.</text>
</comment>
<accession>A0ABV1TRW9</accession>
<gene>
    <name evidence="2" type="ORF">ABT211_35090</name>
</gene>
<evidence type="ECO:0008006" key="4">
    <source>
        <dbReference type="Google" id="ProtNLM"/>
    </source>
</evidence>
<dbReference type="Proteomes" id="UP001490365">
    <property type="component" value="Unassembled WGS sequence"/>
</dbReference>
<reference evidence="2 3" key="1">
    <citation type="submission" date="2024-06" db="EMBL/GenBank/DDBJ databases">
        <title>The Natural Products Discovery Center: Release of the First 8490 Sequenced Strains for Exploring Actinobacteria Biosynthetic Diversity.</title>
        <authorList>
            <person name="Kalkreuter E."/>
            <person name="Kautsar S.A."/>
            <person name="Yang D."/>
            <person name="Bader C.D."/>
            <person name="Teijaro C.N."/>
            <person name="Fluegel L."/>
            <person name="Davis C.M."/>
            <person name="Simpson J.R."/>
            <person name="Lauterbach L."/>
            <person name="Steele A.D."/>
            <person name="Gui C."/>
            <person name="Meng S."/>
            <person name="Li G."/>
            <person name="Viehrig K."/>
            <person name="Ye F."/>
            <person name="Su P."/>
            <person name="Kiefer A.F."/>
            <person name="Nichols A."/>
            <person name="Cepeda A.J."/>
            <person name="Yan W."/>
            <person name="Fan B."/>
            <person name="Jiang Y."/>
            <person name="Adhikari A."/>
            <person name="Zheng C.-J."/>
            <person name="Schuster L."/>
            <person name="Cowan T.M."/>
            <person name="Smanski M.J."/>
            <person name="Chevrette M.G."/>
            <person name="De Carvalho L.P.S."/>
            <person name="Shen B."/>
        </authorList>
    </citation>
    <scope>NUCLEOTIDE SEQUENCE [LARGE SCALE GENOMIC DNA]</scope>
    <source>
        <strain evidence="2 3">NPDC001694</strain>
    </source>
</reference>
<dbReference type="RefSeq" id="WP_351960782.1">
    <property type="nucleotide sequence ID" value="NZ_JBEOZM010000022.1"/>
</dbReference>
<evidence type="ECO:0000313" key="2">
    <source>
        <dbReference type="EMBL" id="MER6272464.1"/>
    </source>
</evidence>
<name>A0ABV1TRW9_9ACTN</name>
<keyword evidence="3" id="KW-1185">Reference proteome</keyword>
<evidence type="ECO:0000256" key="1">
    <source>
        <dbReference type="SAM" id="MobiDB-lite"/>
    </source>
</evidence>
<feature type="region of interest" description="Disordered" evidence="1">
    <location>
        <begin position="66"/>
        <end position="95"/>
    </location>
</feature>
<dbReference type="EMBL" id="JBEOZM010000022">
    <property type="protein sequence ID" value="MER6272464.1"/>
    <property type="molecule type" value="Genomic_DNA"/>
</dbReference>
<sequence length="95" mass="10332">MIACLTAERELGCLAGDTDIDTAAPTLVGTLHLLFAGRASAPPQNVAIHKVVTTFIVGSLRPLPRRDASAQVERRHPAQIDQDRRRSLTHLGLRE</sequence>
<proteinExistence type="predicted"/>
<protein>
    <recommendedName>
        <fullName evidence="4">TetR family transcriptional regulator</fullName>
    </recommendedName>
</protein>